<proteinExistence type="predicted"/>
<dbReference type="EMBL" id="HBGW01048832">
    <property type="protein sequence ID" value="CAD9580195.1"/>
    <property type="molecule type" value="Transcribed_RNA"/>
</dbReference>
<evidence type="ECO:0000259" key="1">
    <source>
        <dbReference type="Pfam" id="PF08719"/>
    </source>
</evidence>
<dbReference type="NCBIfam" id="TIGR02464">
    <property type="entry name" value="ribofla_fusion"/>
    <property type="match status" value="1"/>
</dbReference>
<gene>
    <name evidence="2" type="ORF">BRAN1462_LOCUS31119</name>
</gene>
<accession>A0A7S2KLB6</accession>
<dbReference type="InterPro" id="IPR012816">
    <property type="entry name" value="NADAR"/>
</dbReference>
<name>A0A7S2KLB6_9DINO</name>
<dbReference type="AlphaFoldDB" id="A0A7S2KLB6"/>
<organism evidence="2">
    <name type="scientific">Zooxanthella nutricula</name>
    <dbReference type="NCBI Taxonomy" id="1333877"/>
    <lineage>
        <taxon>Eukaryota</taxon>
        <taxon>Sar</taxon>
        <taxon>Alveolata</taxon>
        <taxon>Dinophyceae</taxon>
        <taxon>Peridiniales</taxon>
        <taxon>Peridiniales incertae sedis</taxon>
        <taxon>Zooxanthella</taxon>
    </lineage>
</organism>
<reference evidence="2" key="1">
    <citation type="submission" date="2021-01" db="EMBL/GenBank/DDBJ databases">
        <authorList>
            <person name="Corre E."/>
            <person name="Pelletier E."/>
            <person name="Niang G."/>
            <person name="Scheremetjew M."/>
            <person name="Finn R."/>
            <person name="Kale V."/>
            <person name="Holt S."/>
            <person name="Cochrane G."/>
            <person name="Meng A."/>
            <person name="Brown T."/>
            <person name="Cohen L."/>
        </authorList>
    </citation>
    <scope>NUCLEOTIDE SEQUENCE</scope>
    <source>
        <strain evidence="2">RCC3387</strain>
    </source>
</reference>
<dbReference type="SUPFAM" id="SSF143990">
    <property type="entry name" value="YbiA-like"/>
    <property type="match status" value="1"/>
</dbReference>
<dbReference type="InterPro" id="IPR037238">
    <property type="entry name" value="YbiA-like_sf"/>
</dbReference>
<feature type="domain" description="NADAR" evidence="1">
    <location>
        <begin position="40"/>
        <end position="192"/>
    </location>
</feature>
<evidence type="ECO:0000313" key="2">
    <source>
        <dbReference type="EMBL" id="CAD9580195.1"/>
    </source>
</evidence>
<dbReference type="Gene3D" id="1.10.357.40">
    <property type="entry name" value="YbiA-like"/>
    <property type="match status" value="1"/>
</dbReference>
<dbReference type="Pfam" id="PF08719">
    <property type="entry name" value="NADAR"/>
    <property type="match status" value="1"/>
</dbReference>
<dbReference type="CDD" id="cd15457">
    <property type="entry name" value="NADAR"/>
    <property type="match status" value="1"/>
</dbReference>
<sequence>MQGLGLQERTQALRETRLARHAAREARAAVAADTEVAPVLFWKDTQKNGYLSNWARSPLCVDGRTFNCVEQYIMWSKAVLMGDGTREAAIMATADPQRQKRLGKCVHPWDEALWARRREAVLCAAVAAKFGQNEELRARLLRTHPRRLAEASPSDNVYGIGMAPDDPRAQDPAVWKGQNLLGRALEQVRADLLAQAEPAARPGSPAGS</sequence>
<protein>
    <recommendedName>
        <fullName evidence="1">NADAR domain-containing protein</fullName>
    </recommendedName>
</protein>